<dbReference type="OrthoDB" id="7762590at2759"/>
<sequence>MDLAPVVRKISESLPSMNLAKVDWKHVKDLKLEDPDFRTPGKIGLLLGVPIYGYLLLPGLIKVSSTIPVAQNTEFGWILSGATRSIPRKLNNFHLKLELEDQLKRFFEQEEVSKERILTNEEIACEGFFEKTVQRDEEGRSKRIRIQTDVEGRLQNSNLEYDRKHPLIVTAGTIAKLIITEVHERTLHGGTRLTMNMVRESYWIINLRRQTKQNILNCVKCCRFTQKLSEQIMADLPQARVSETTPFTHTGLDYAGPFNIKASNVRAPPTRIKPVVINGEVIKPPRLSFTFIHVHKSIVNALVASIYKLASLSLDLLVLEYGQNRKRSLMKIKSND</sequence>
<comment type="caution">
    <text evidence="2">The sequence shown here is derived from an EMBL/GenBank/DDBJ whole genome shotgun (WGS) entry which is preliminary data.</text>
</comment>
<dbReference type="PANTHER" id="PTHR47331">
    <property type="entry name" value="PHD-TYPE DOMAIN-CONTAINING PROTEIN"/>
    <property type="match status" value="1"/>
</dbReference>
<feature type="domain" description="Integrase zinc-binding" evidence="1">
    <location>
        <begin position="175"/>
        <end position="224"/>
    </location>
</feature>
<proteinExistence type="predicted"/>
<dbReference type="Gene3D" id="1.10.340.70">
    <property type="match status" value="1"/>
</dbReference>
<name>A0A9Q0N354_9DIPT</name>
<organism evidence="2 3">
    <name type="scientific">Pseudolycoriella hygida</name>
    <dbReference type="NCBI Taxonomy" id="35572"/>
    <lineage>
        <taxon>Eukaryota</taxon>
        <taxon>Metazoa</taxon>
        <taxon>Ecdysozoa</taxon>
        <taxon>Arthropoda</taxon>
        <taxon>Hexapoda</taxon>
        <taxon>Insecta</taxon>
        <taxon>Pterygota</taxon>
        <taxon>Neoptera</taxon>
        <taxon>Endopterygota</taxon>
        <taxon>Diptera</taxon>
        <taxon>Nematocera</taxon>
        <taxon>Sciaroidea</taxon>
        <taxon>Sciaridae</taxon>
        <taxon>Pseudolycoriella</taxon>
    </lineage>
</organism>
<evidence type="ECO:0000313" key="3">
    <source>
        <dbReference type="Proteomes" id="UP001151699"/>
    </source>
</evidence>
<protein>
    <recommendedName>
        <fullName evidence="1">Integrase zinc-binding domain-containing protein</fullName>
    </recommendedName>
</protein>
<dbReference type="Proteomes" id="UP001151699">
    <property type="component" value="Chromosome B"/>
</dbReference>
<dbReference type="EMBL" id="WJQU01000002">
    <property type="protein sequence ID" value="KAJ6642724.1"/>
    <property type="molecule type" value="Genomic_DNA"/>
</dbReference>
<dbReference type="Pfam" id="PF17921">
    <property type="entry name" value="Integrase_H2C2"/>
    <property type="match status" value="1"/>
</dbReference>
<reference evidence="2" key="1">
    <citation type="submission" date="2022-07" db="EMBL/GenBank/DDBJ databases">
        <authorList>
            <person name="Trinca V."/>
            <person name="Uliana J.V.C."/>
            <person name="Torres T.T."/>
            <person name="Ward R.J."/>
            <person name="Monesi N."/>
        </authorList>
    </citation>
    <scope>NUCLEOTIDE SEQUENCE</scope>
    <source>
        <strain evidence="2">HSMRA1968</strain>
        <tissue evidence="2">Whole embryos</tissue>
    </source>
</reference>
<dbReference type="InterPro" id="IPR041588">
    <property type="entry name" value="Integrase_H2C2"/>
</dbReference>
<evidence type="ECO:0000313" key="2">
    <source>
        <dbReference type="EMBL" id="KAJ6642724.1"/>
    </source>
</evidence>
<accession>A0A9Q0N354</accession>
<keyword evidence="3" id="KW-1185">Reference proteome</keyword>
<dbReference type="AlphaFoldDB" id="A0A9Q0N354"/>
<gene>
    <name evidence="2" type="ORF">Bhyg_07678</name>
</gene>
<evidence type="ECO:0000259" key="1">
    <source>
        <dbReference type="Pfam" id="PF17921"/>
    </source>
</evidence>